<keyword evidence="1" id="KW-0805">Transcription regulation</keyword>
<reference evidence="6 7" key="1">
    <citation type="submission" date="2018-01" db="EMBL/GenBank/DDBJ databases">
        <title>G. obscuriglobus.</title>
        <authorList>
            <person name="Franke J."/>
            <person name="Blomberg W."/>
            <person name="Selmecki A."/>
        </authorList>
    </citation>
    <scope>NUCLEOTIDE SEQUENCE [LARGE SCALE GENOMIC DNA]</scope>
    <source>
        <strain evidence="6 7">DSM 5831</strain>
    </source>
</reference>
<dbReference type="PROSITE" id="PS50977">
    <property type="entry name" value="HTH_TETR_2"/>
    <property type="match status" value="1"/>
</dbReference>
<feature type="domain" description="HTH tetR-type" evidence="5">
    <location>
        <begin position="12"/>
        <end position="72"/>
    </location>
</feature>
<evidence type="ECO:0000256" key="2">
    <source>
        <dbReference type="ARBA" id="ARBA00023125"/>
    </source>
</evidence>
<keyword evidence="3" id="KW-0804">Transcription</keyword>
<feature type="DNA-binding region" description="H-T-H motif" evidence="4">
    <location>
        <begin position="35"/>
        <end position="54"/>
    </location>
</feature>
<sequence length="245" mass="27962">MKTRNRREREFQQREVEFLDLARRMIAEGGLASFNMDRLAEATEYSKGTVYQHFSSKEDLISALAIQSLGRRVAWFERAVRFAGTTRERMQAITAAEEIFVTLQPLHFRSELLIKVDDFSQRASEERRNEVEALERRCFGSIQTLVEEAIRLGDLTLPAHRSVGDVIVGFAAIHIGTFTIMNSFASLYRSLGVTDPFRALRDQVAVYLDGLGWRPLSNEADHATAHHRIFREVFPEESRLAGLAE</sequence>
<evidence type="ECO:0000256" key="4">
    <source>
        <dbReference type="PROSITE-ProRule" id="PRU00335"/>
    </source>
</evidence>
<dbReference type="PANTHER" id="PTHR30055">
    <property type="entry name" value="HTH-TYPE TRANSCRIPTIONAL REGULATOR RUTR"/>
    <property type="match status" value="1"/>
</dbReference>
<dbReference type="PRINTS" id="PR00455">
    <property type="entry name" value="HTHTETR"/>
</dbReference>
<dbReference type="AlphaFoldDB" id="A0A2Z3H6N7"/>
<evidence type="ECO:0000256" key="1">
    <source>
        <dbReference type="ARBA" id="ARBA00023015"/>
    </source>
</evidence>
<gene>
    <name evidence="6" type="ORF">C1280_06060</name>
</gene>
<name>A0A2Z3H6N7_9BACT</name>
<accession>A0A2Z3H6N7</accession>
<protein>
    <submittedName>
        <fullName evidence="6">TetR/AcrR family transcriptional regulator</fullName>
    </submittedName>
</protein>
<dbReference type="InterPro" id="IPR009057">
    <property type="entry name" value="Homeodomain-like_sf"/>
</dbReference>
<evidence type="ECO:0000259" key="5">
    <source>
        <dbReference type="PROSITE" id="PS50977"/>
    </source>
</evidence>
<dbReference type="PANTHER" id="PTHR30055:SF234">
    <property type="entry name" value="HTH-TYPE TRANSCRIPTIONAL REGULATOR BETI"/>
    <property type="match status" value="1"/>
</dbReference>
<dbReference type="GO" id="GO:0000976">
    <property type="term" value="F:transcription cis-regulatory region binding"/>
    <property type="evidence" value="ECO:0007669"/>
    <property type="project" value="TreeGrafter"/>
</dbReference>
<dbReference type="SUPFAM" id="SSF46689">
    <property type="entry name" value="Homeodomain-like"/>
    <property type="match status" value="1"/>
</dbReference>
<dbReference type="OrthoDB" id="9814200at2"/>
<keyword evidence="2 4" id="KW-0238">DNA-binding</keyword>
<dbReference type="InterPro" id="IPR050109">
    <property type="entry name" value="HTH-type_TetR-like_transc_reg"/>
</dbReference>
<proteinExistence type="predicted"/>
<dbReference type="InterPro" id="IPR001647">
    <property type="entry name" value="HTH_TetR"/>
</dbReference>
<dbReference type="EMBL" id="CP025958">
    <property type="protein sequence ID" value="AWM36630.1"/>
    <property type="molecule type" value="Genomic_DNA"/>
</dbReference>
<dbReference type="RefSeq" id="WP_010042381.1">
    <property type="nucleotide sequence ID" value="NZ_CP025958.1"/>
</dbReference>
<evidence type="ECO:0000313" key="7">
    <source>
        <dbReference type="Proteomes" id="UP000245802"/>
    </source>
</evidence>
<dbReference type="Gene3D" id="1.10.357.10">
    <property type="entry name" value="Tetracycline Repressor, domain 2"/>
    <property type="match status" value="1"/>
</dbReference>
<keyword evidence="7" id="KW-1185">Reference proteome</keyword>
<dbReference type="Proteomes" id="UP000245802">
    <property type="component" value="Chromosome"/>
</dbReference>
<evidence type="ECO:0000313" key="6">
    <source>
        <dbReference type="EMBL" id="AWM36630.1"/>
    </source>
</evidence>
<dbReference type="Pfam" id="PF00440">
    <property type="entry name" value="TetR_N"/>
    <property type="match status" value="1"/>
</dbReference>
<dbReference type="GO" id="GO:0003700">
    <property type="term" value="F:DNA-binding transcription factor activity"/>
    <property type="evidence" value="ECO:0007669"/>
    <property type="project" value="TreeGrafter"/>
</dbReference>
<dbReference type="KEGG" id="gog:C1280_06060"/>
<dbReference type="Gene3D" id="1.10.10.60">
    <property type="entry name" value="Homeodomain-like"/>
    <property type="match status" value="1"/>
</dbReference>
<organism evidence="6 7">
    <name type="scientific">Gemmata obscuriglobus</name>
    <dbReference type="NCBI Taxonomy" id="114"/>
    <lineage>
        <taxon>Bacteria</taxon>
        <taxon>Pseudomonadati</taxon>
        <taxon>Planctomycetota</taxon>
        <taxon>Planctomycetia</taxon>
        <taxon>Gemmatales</taxon>
        <taxon>Gemmataceae</taxon>
        <taxon>Gemmata</taxon>
    </lineage>
</organism>
<evidence type="ECO:0000256" key="3">
    <source>
        <dbReference type="ARBA" id="ARBA00023163"/>
    </source>
</evidence>